<feature type="region of interest" description="Disordered" evidence="2">
    <location>
        <begin position="80"/>
        <end position="106"/>
    </location>
</feature>
<feature type="coiled-coil region" evidence="1">
    <location>
        <begin position="121"/>
        <end position="148"/>
    </location>
</feature>
<evidence type="ECO:0000256" key="1">
    <source>
        <dbReference type="SAM" id="Coils"/>
    </source>
</evidence>
<dbReference type="AlphaFoldDB" id="B6AAE9"/>
<dbReference type="EMBL" id="DS989726">
    <property type="protein sequence ID" value="EEA05190.1"/>
    <property type="molecule type" value="Genomic_DNA"/>
</dbReference>
<name>B6AAE9_CRYMR</name>
<feature type="compositionally biased region" description="Basic and acidic residues" evidence="2">
    <location>
        <begin position="80"/>
        <end position="97"/>
    </location>
</feature>
<gene>
    <name evidence="3" type="ORF">CMU_042640</name>
</gene>
<dbReference type="OMA" id="YWIEITF"/>
<dbReference type="VEuPathDB" id="CryptoDB:CMU_042640"/>
<dbReference type="GeneID" id="6994613"/>
<dbReference type="Gene3D" id="6.10.250.3110">
    <property type="match status" value="1"/>
</dbReference>
<keyword evidence="4" id="KW-1185">Reference proteome</keyword>
<reference evidence="3" key="1">
    <citation type="submission" date="2008-06" db="EMBL/GenBank/DDBJ databases">
        <authorList>
            <person name="Lorenzi H."/>
            <person name="Inman J."/>
            <person name="Miller J."/>
            <person name="Schobel S."/>
            <person name="Amedeo P."/>
            <person name="Caler E.V."/>
            <person name="da Silva J."/>
        </authorList>
    </citation>
    <scope>NUCLEOTIDE SEQUENCE [LARGE SCALE GENOMIC DNA]</scope>
    <source>
        <strain evidence="3">RN66</strain>
    </source>
</reference>
<evidence type="ECO:0000256" key="2">
    <source>
        <dbReference type="SAM" id="MobiDB-lite"/>
    </source>
</evidence>
<organism evidence="3 4">
    <name type="scientific">Cryptosporidium muris (strain RN66)</name>
    <dbReference type="NCBI Taxonomy" id="441375"/>
    <lineage>
        <taxon>Eukaryota</taxon>
        <taxon>Sar</taxon>
        <taxon>Alveolata</taxon>
        <taxon>Apicomplexa</taxon>
        <taxon>Conoidasida</taxon>
        <taxon>Coccidia</taxon>
        <taxon>Eucoccidiorida</taxon>
        <taxon>Eimeriorina</taxon>
        <taxon>Cryptosporidiidae</taxon>
        <taxon>Cryptosporidium</taxon>
    </lineage>
</organism>
<dbReference type="OrthoDB" id="341771at2759"/>
<keyword evidence="1" id="KW-0175">Coiled coil</keyword>
<protein>
    <submittedName>
        <fullName evidence="3">Uncharacterized protein</fullName>
    </submittedName>
</protein>
<sequence length="172" mass="20430">MEQIDENKVSIHKVYDNSINSRTYNLPQLPKLARLDLNIIRRERNSNKENKCMKFNYENEAVSQLGASITKKKSVEAVRNEESGFKAKQEPPNEDYKTFMTESSEPMDELHEISKFIKDFEEERNKERKDLEDDIVKVKQEISEYKEKLLDYWIEITFLRTQLLNLKDESSS</sequence>
<proteinExistence type="predicted"/>
<evidence type="ECO:0000313" key="4">
    <source>
        <dbReference type="Proteomes" id="UP000001460"/>
    </source>
</evidence>
<dbReference type="Proteomes" id="UP000001460">
    <property type="component" value="Unassembled WGS sequence"/>
</dbReference>
<evidence type="ECO:0000313" key="3">
    <source>
        <dbReference type="EMBL" id="EEA05190.1"/>
    </source>
</evidence>
<dbReference type="RefSeq" id="XP_002139539.1">
    <property type="nucleotide sequence ID" value="XM_002139503.1"/>
</dbReference>
<accession>B6AAE9</accession>